<dbReference type="WBParaSite" id="HPBE_0000419801-mRNA-1">
    <property type="protein sequence ID" value="HPBE_0000419801-mRNA-1"/>
    <property type="gene ID" value="HPBE_0000419801"/>
</dbReference>
<keyword evidence="2" id="KW-1185">Reference proteome</keyword>
<evidence type="ECO:0000313" key="1">
    <source>
        <dbReference type="EMBL" id="VDO60401.1"/>
    </source>
</evidence>
<accession>A0A183FDA4</accession>
<accession>A0A3P7WH07</accession>
<reference evidence="1 2" key="1">
    <citation type="submission" date="2018-11" db="EMBL/GenBank/DDBJ databases">
        <authorList>
            <consortium name="Pathogen Informatics"/>
        </authorList>
    </citation>
    <scope>NUCLEOTIDE SEQUENCE [LARGE SCALE GENOMIC DNA]</scope>
</reference>
<reference evidence="3" key="2">
    <citation type="submission" date="2019-09" db="UniProtKB">
        <authorList>
            <consortium name="WormBaseParasite"/>
        </authorList>
    </citation>
    <scope>IDENTIFICATION</scope>
</reference>
<dbReference type="EMBL" id="UZAH01025283">
    <property type="protein sequence ID" value="VDO60401.1"/>
    <property type="molecule type" value="Genomic_DNA"/>
</dbReference>
<name>A0A183FDA4_HELPZ</name>
<dbReference type="AlphaFoldDB" id="A0A183FDA4"/>
<gene>
    <name evidence="1" type="ORF">HPBE_LOCUS4199</name>
</gene>
<evidence type="ECO:0000313" key="2">
    <source>
        <dbReference type="Proteomes" id="UP000050761"/>
    </source>
</evidence>
<protein>
    <submittedName>
        <fullName evidence="1 3">Uncharacterized protein</fullName>
    </submittedName>
</protein>
<evidence type="ECO:0000313" key="3">
    <source>
        <dbReference type="WBParaSite" id="HPBE_0000419801-mRNA-1"/>
    </source>
</evidence>
<dbReference type="Proteomes" id="UP000050761">
    <property type="component" value="Unassembled WGS sequence"/>
</dbReference>
<proteinExistence type="predicted"/>
<organism evidence="2 3">
    <name type="scientific">Heligmosomoides polygyrus</name>
    <name type="common">Parasitic roundworm</name>
    <dbReference type="NCBI Taxonomy" id="6339"/>
    <lineage>
        <taxon>Eukaryota</taxon>
        <taxon>Metazoa</taxon>
        <taxon>Ecdysozoa</taxon>
        <taxon>Nematoda</taxon>
        <taxon>Chromadorea</taxon>
        <taxon>Rhabditida</taxon>
        <taxon>Rhabditina</taxon>
        <taxon>Rhabditomorpha</taxon>
        <taxon>Strongyloidea</taxon>
        <taxon>Heligmosomidae</taxon>
        <taxon>Heligmosomoides</taxon>
    </lineage>
</organism>
<sequence length="223" mass="24784">MVVPSQRRLPCFLPSSLQVNKRSLLPYSSHLRPIVRRVSSPAVDTSWLAFSCRPYQAVVDFYLSTFYASSEAVTSVVIPRAALPNYGLVPPISATRSAPRYLVVVVVVVPPPLPLRRLCFPDIPRSNRLQLLSERGYHVAAPQRVPCRRAECCFRVLAAIYGCRIDLLCLATGDDDGDDEDDDDVAVWRLRGQAVAFVEKVINVRGSHAHTLNNRTARATATR</sequence>